<dbReference type="EMBL" id="ABEU02000025">
    <property type="protein sequence ID" value="PNR27746.1"/>
    <property type="molecule type" value="Genomic_DNA"/>
</dbReference>
<proteinExistence type="predicted"/>
<dbReference type="Gramene" id="Pp3c25_13030V3.1">
    <property type="protein sequence ID" value="PAC:32980272.CDS.1"/>
    <property type="gene ID" value="Pp3c25_13030"/>
</dbReference>
<reference evidence="1 3" key="2">
    <citation type="journal article" date="2018" name="Plant J.">
        <title>The Physcomitrella patens chromosome-scale assembly reveals moss genome structure and evolution.</title>
        <authorList>
            <person name="Lang D."/>
            <person name="Ullrich K.K."/>
            <person name="Murat F."/>
            <person name="Fuchs J."/>
            <person name="Jenkins J."/>
            <person name="Haas F.B."/>
            <person name="Piednoel M."/>
            <person name="Gundlach H."/>
            <person name="Van Bel M."/>
            <person name="Meyberg R."/>
            <person name="Vives C."/>
            <person name="Morata J."/>
            <person name="Symeonidi A."/>
            <person name="Hiss M."/>
            <person name="Muchero W."/>
            <person name="Kamisugi Y."/>
            <person name="Saleh O."/>
            <person name="Blanc G."/>
            <person name="Decker E.L."/>
            <person name="van Gessel N."/>
            <person name="Grimwood J."/>
            <person name="Hayes R.D."/>
            <person name="Graham S.W."/>
            <person name="Gunter L.E."/>
            <person name="McDaniel S.F."/>
            <person name="Hoernstein S.N.W."/>
            <person name="Larsson A."/>
            <person name="Li F.W."/>
            <person name="Perroud P.F."/>
            <person name="Phillips J."/>
            <person name="Ranjan P."/>
            <person name="Rokshar D.S."/>
            <person name="Rothfels C.J."/>
            <person name="Schneider L."/>
            <person name="Shu S."/>
            <person name="Stevenson D.W."/>
            <person name="Thummler F."/>
            <person name="Tillich M."/>
            <person name="Villarreal Aguilar J.C."/>
            <person name="Widiez T."/>
            <person name="Wong G.K."/>
            <person name="Wymore A."/>
            <person name="Zhang Y."/>
            <person name="Zimmer A.D."/>
            <person name="Quatrano R.S."/>
            <person name="Mayer K.F.X."/>
            <person name="Goodstein D."/>
            <person name="Casacuberta J.M."/>
            <person name="Vandepoele K."/>
            <person name="Reski R."/>
            <person name="Cuming A.C."/>
            <person name="Tuskan G.A."/>
            <person name="Maumus F."/>
            <person name="Salse J."/>
            <person name="Schmutz J."/>
            <person name="Rensing S.A."/>
        </authorList>
    </citation>
    <scope>NUCLEOTIDE SEQUENCE [LARGE SCALE GENOMIC DNA]</scope>
    <source>
        <strain evidence="2 3">cv. Gransden 2004</strain>
    </source>
</reference>
<sequence length="66" mass="7567">MPKFPLMLTIFWASRFGKENATFGRKLAWTYREISAIKSGPGVRRSGRILHAVNTTFIESYTKVCK</sequence>
<evidence type="ECO:0000313" key="3">
    <source>
        <dbReference type="Proteomes" id="UP000006727"/>
    </source>
</evidence>
<dbReference type="Gramene" id="Pp3c25_13030V3.3">
    <property type="protein sequence ID" value="PAC:32980273.CDS.1"/>
    <property type="gene ID" value="Pp3c25_13030"/>
</dbReference>
<reference evidence="2" key="3">
    <citation type="submission" date="2020-12" db="UniProtKB">
        <authorList>
            <consortium name="EnsemblPlants"/>
        </authorList>
    </citation>
    <scope>IDENTIFICATION</scope>
</reference>
<dbReference type="EnsemblPlants" id="Pp3c25_13030V3.1">
    <property type="protein sequence ID" value="PAC:32980272.CDS.1"/>
    <property type="gene ID" value="Pp3c25_13030"/>
</dbReference>
<evidence type="ECO:0000313" key="1">
    <source>
        <dbReference type="EMBL" id="PNR27746.1"/>
    </source>
</evidence>
<keyword evidence="3" id="KW-1185">Reference proteome</keyword>
<organism evidence="1">
    <name type="scientific">Physcomitrium patens</name>
    <name type="common">Spreading-leaved earth moss</name>
    <name type="synonym">Physcomitrella patens</name>
    <dbReference type="NCBI Taxonomy" id="3218"/>
    <lineage>
        <taxon>Eukaryota</taxon>
        <taxon>Viridiplantae</taxon>
        <taxon>Streptophyta</taxon>
        <taxon>Embryophyta</taxon>
        <taxon>Bryophyta</taxon>
        <taxon>Bryophytina</taxon>
        <taxon>Bryopsida</taxon>
        <taxon>Funariidae</taxon>
        <taxon>Funariales</taxon>
        <taxon>Funariaceae</taxon>
        <taxon>Physcomitrium</taxon>
    </lineage>
</organism>
<dbReference type="InParanoid" id="A0A2K1IEP8"/>
<reference evidence="1 3" key="1">
    <citation type="journal article" date="2008" name="Science">
        <title>The Physcomitrella genome reveals evolutionary insights into the conquest of land by plants.</title>
        <authorList>
            <person name="Rensing S."/>
            <person name="Lang D."/>
            <person name="Zimmer A."/>
            <person name="Terry A."/>
            <person name="Salamov A."/>
            <person name="Shapiro H."/>
            <person name="Nishiyama T."/>
            <person name="Perroud P.-F."/>
            <person name="Lindquist E."/>
            <person name="Kamisugi Y."/>
            <person name="Tanahashi T."/>
            <person name="Sakakibara K."/>
            <person name="Fujita T."/>
            <person name="Oishi K."/>
            <person name="Shin-I T."/>
            <person name="Kuroki Y."/>
            <person name="Toyoda A."/>
            <person name="Suzuki Y."/>
            <person name="Hashimoto A."/>
            <person name="Yamaguchi K."/>
            <person name="Sugano A."/>
            <person name="Kohara Y."/>
            <person name="Fujiyama A."/>
            <person name="Anterola A."/>
            <person name="Aoki S."/>
            <person name="Ashton N."/>
            <person name="Barbazuk W.B."/>
            <person name="Barker E."/>
            <person name="Bennetzen J."/>
            <person name="Bezanilla M."/>
            <person name="Blankenship R."/>
            <person name="Cho S.H."/>
            <person name="Dutcher S."/>
            <person name="Estelle M."/>
            <person name="Fawcett J.A."/>
            <person name="Gundlach H."/>
            <person name="Hanada K."/>
            <person name="Heyl A."/>
            <person name="Hicks K.A."/>
            <person name="Hugh J."/>
            <person name="Lohr M."/>
            <person name="Mayer K."/>
            <person name="Melkozernov A."/>
            <person name="Murata T."/>
            <person name="Nelson D."/>
            <person name="Pils B."/>
            <person name="Prigge M."/>
            <person name="Reiss B."/>
            <person name="Renner T."/>
            <person name="Rombauts S."/>
            <person name="Rushton P."/>
            <person name="Sanderfoot A."/>
            <person name="Schween G."/>
            <person name="Shiu S.-H."/>
            <person name="Stueber K."/>
            <person name="Theodoulou F.L."/>
            <person name="Tu H."/>
            <person name="Van de Peer Y."/>
            <person name="Verrier P.J."/>
            <person name="Waters E."/>
            <person name="Wood A."/>
            <person name="Yang L."/>
            <person name="Cove D."/>
            <person name="Cuming A."/>
            <person name="Hasebe M."/>
            <person name="Lucas S."/>
            <person name="Mishler D.B."/>
            <person name="Reski R."/>
            <person name="Grigoriev I."/>
            <person name="Quatrano R.S."/>
            <person name="Boore J.L."/>
        </authorList>
    </citation>
    <scope>NUCLEOTIDE SEQUENCE [LARGE SCALE GENOMIC DNA]</scope>
    <source>
        <strain evidence="2 3">cv. Gransden 2004</strain>
    </source>
</reference>
<dbReference type="Proteomes" id="UP000006727">
    <property type="component" value="Chromosome 25"/>
</dbReference>
<accession>A0A2K1IEP8</accession>
<name>A0A2K1IEP8_PHYPA</name>
<dbReference type="EnsemblPlants" id="Pp3c25_13030V3.3">
    <property type="protein sequence ID" value="PAC:32980273.CDS.1"/>
    <property type="gene ID" value="Pp3c25_13030"/>
</dbReference>
<protein>
    <submittedName>
        <fullName evidence="1 2">Uncharacterized protein</fullName>
    </submittedName>
</protein>
<evidence type="ECO:0000313" key="2">
    <source>
        <dbReference type="EnsemblPlants" id="PAC:32980272.CDS.1"/>
    </source>
</evidence>
<gene>
    <name evidence="1" type="ORF">PHYPA_029898</name>
</gene>
<dbReference type="AlphaFoldDB" id="A0A2K1IEP8"/>